<organism evidence="3 4">
    <name type="scientific">Maribacter ulvicola</name>
    <dbReference type="NCBI Taxonomy" id="228959"/>
    <lineage>
        <taxon>Bacteria</taxon>
        <taxon>Pseudomonadati</taxon>
        <taxon>Bacteroidota</taxon>
        <taxon>Flavobacteriia</taxon>
        <taxon>Flavobacteriales</taxon>
        <taxon>Flavobacteriaceae</taxon>
        <taxon>Maribacter</taxon>
    </lineage>
</organism>
<dbReference type="RefSeq" id="WP_076549783.1">
    <property type="nucleotide sequence ID" value="NZ_FTMA01000007.1"/>
</dbReference>
<dbReference type="STRING" id="228959.SAMN05421797_10718"/>
<feature type="region of interest" description="Disordered" evidence="1">
    <location>
        <begin position="83"/>
        <end position="105"/>
    </location>
</feature>
<sequence length="105" mass="12235">MDEQILNIIIAVIIIIQVIVFIINMTRIFAYKQSIGNIQNYKIKDAFVPEKYMNSITVREILTDNIPESYMQPVPENVEYVTDEEKEYYDPNSEQSLGGQEDEIL</sequence>
<keyword evidence="2" id="KW-0472">Membrane</keyword>
<evidence type="ECO:0000313" key="3">
    <source>
        <dbReference type="EMBL" id="SIR14730.1"/>
    </source>
</evidence>
<gene>
    <name evidence="3" type="ORF">SAMN05421797_10718</name>
</gene>
<dbReference type="EMBL" id="FTMA01000007">
    <property type="protein sequence ID" value="SIR14730.1"/>
    <property type="molecule type" value="Genomic_DNA"/>
</dbReference>
<dbReference type="Proteomes" id="UP000186953">
    <property type="component" value="Unassembled WGS sequence"/>
</dbReference>
<keyword evidence="2" id="KW-0812">Transmembrane</keyword>
<dbReference type="OrthoDB" id="10000589at2"/>
<feature type="transmembrane region" description="Helical" evidence="2">
    <location>
        <begin position="6"/>
        <end position="25"/>
    </location>
</feature>
<name>A0A1N6YJJ8_9FLAO</name>
<evidence type="ECO:0000313" key="4">
    <source>
        <dbReference type="Proteomes" id="UP000186953"/>
    </source>
</evidence>
<accession>A0A1N6YJJ8</accession>
<reference evidence="4" key="1">
    <citation type="submission" date="2017-01" db="EMBL/GenBank/DDBJ databases">
        <authorList>
            <person name="Varghese N."/>
            <person name="Submissions S."/>
        </authorList>
    </citation>
    <scope>NUCLEOTIDE SEQUENCE [LARGE SCALE GENOMIC DNA]</scope>
    <source>
        <strain evidence="4">DSM 15366</strain>
    </source>
</reference>
<proteinExistence type="predicted"/>
<evidence type="ECO:0000256" key="2">
    <source>
        <dbReference type="SAM" id="Phobius"/>
    </source>
</evidence>
<keyword evidence="2" id="KW-1133">Transmembrane helix</keyword>
<evidence type="ECO:0000256" key="1">
    <source>
        <dbReference type="SAM" id="MobiDB-lite"/>
    </source>
</evidence>
<keyword evidence="4" id="KW-1185">Reference proteome</keyword>
<protein>
    <submittedName>
        <fullName evidence="3">Uncharacterized protein</fullName>
    </submittedName>
</protein>
<dbReference type="AlphaFoldDB" id="A0A1N6YJJ8"/>